<feature type="domain" description="Zinc finger ZPR1-type" evidence="5">
    <location>
        <begin position="88"/>
        <end position="247"/>
    </location>
</feature>
<dbReference type="PANTHER" id="PTHR10257:SF3">
    <property type="entry name" value="SERINE_THREONINE-PROTEIN PHOSPHATASE 2A 56 KDA REGULATORY SUBUNIT GAMMA ISOFORM"/>
    <property type="match status" value="1"/>
</dbReference>
<comment type="caution">
    <text evidence="6">The sequence shown here is derived from an EMBL/GenBank/DDBJ whole genome shotgun (WGS) entry which is preliminary data.</text>
</comment>
<sequence>MRIKLRALKILDEPFTVIFEDISGNCHVENPKAPIKDSQCTITYFKRTTEQNHTLGIYSDNEDVLLKPMQEGEYPLEEIEGEVHSIRTNCPDCNSPCETNMKLTNIPHFKEVIIMATLCESCGHRTNEVKSGGGIEPQGVRIEVTITGKEDFSRDLLKSETCDMEIPELELEVGPAILGGRFTTVEGIVAAMKEQLSSSITFTGDSSDSETVNRMNTFIARLGEVLDGQRKVTLILDDPAGNSYVQSLSDDGLDDRLKITKYDRSFEQNEELGLNDIKIRYLLQAIKFRPIFHQIVAHVQNFERFESIDAFDLFNQVIRYPQLLQMVTNRLQSRERFDIVSAQRQDPQETAKSGKEKTKNGKDVDAVDEANKVTGGPPAGNAPPPPTLINKIKYQPGGPVIKKDKRQSSSRFNISKNRELQKLPLLSETQQGNEREELFIQKLRQCCVLFDFESDPLSDLKWKEVKRTALHEMVEYVTKNKNVITEAIYPEAVNMFAVNLFRTLPPSSNPNGAEFDPEEDEPTLEAAWPHLQLVYEFFLRLLESQDFQPSIARRYIDQKFVLQLLELFDSEDPRERDFLKTTLHRIYGKFLGLRAYIRKQINNVFYRFIYETEHHNGIAELLEILGSIINGFALPLKEEHKVFLLKVLLPLHKAKSLSVYHPQLAYCVVQFLEKDPSLTEPVIRNLLKFWPKTHSPKEVMFLNELEEILDVIEPAEFQKVMDPLFRQLAKCVSSPHFQASTQFCYFVSYDVAERALYYWNNEYIMSLISDNYSVILPIMYPAFYRNSRNHWNKTIHGLIYNALKLFMEMNQKVFDECTTQYYQERQRERKLMRERDEAWMRVEALAMRHPNYNIANKGTTNNTSYTSPQHIDNSPPDEDGDPDQTPLTLEKIEAKANEAKKMTNVNKVKPLLRRKSDLPQDSYTIRALSDHKRADEYLVTPPDPNNC</sequence>
<dbReference type="GO" id="GO:0072542">
    <property type="term" value="F:protein phosphatase activator activity"/>
    <property type="evidence" value="ECO:0007669"/>
    <property type="project" value="TreeGrafter"/>
</dbReference>
<dbReference type="AlphaFoldDB" id="A0A4S2KAY9"/>
<dbReference type="Proteomes" id="UP000310200">
    <property type="component" value="Unassembled WGS sequence"/>
</dbReference>
<dbReference type="InterPro" id="IPR004457">
    <property type="entry name" value="Znf_ZPR1"/>
</dbReference>
<dbReference type="Pfam" id="PF01603">
    <property type="entry name" value="B56"/>
    <property type="match status" value="1"/>
</dbReference>
<feature type="region of interest" description="Disordered" evidence="4">
    <location>
        <begin position="853"/>
        <end position="885"/>
    </location>
</feature>
<name>A0A4S2KAY9_9HYME</name>
<gene>
    <name evidence="6" type="ORF">DBV15_06514</name>
</gene>
<dbReference type="FunFam" id="2.20.25.420:FF:000003">
    <property type="entry name" value="zinc finger protein ZPR1"/>
    <property type="match status" value="1"/>
</dbReference>
<dbReference type="InterPro" id="IPR042451">
    <property type="entry name" value="ZPR1_A/B_dom"/>
</dbReference>
<evidence type="ECO:0000256" key="2">
    <source>
        <dbReference type="ARBA" id="ARBA00009745"/>
    </source>
</evidence>
<dbReference type="InterPro" id="IPR016024">
    <property type="entry name" value="ARM-type_fold"/>
</dbReference>
<proteinExistence type="inferred from homology"/>
<dbReference type="SMART" id="SM00709">
    <property type="entry name" value="Zpr1"/>
    <property type="match status" value="1"/>
</dbReference>
<dbReference type="InterPro" id="IPR002554">
    <property type="entry name" value="PP2A_B56"/>
</dbReference>
<dbReference type="GO" id="GO:0005829">
    <property type="term" value="C:cytosol"/>
    <property type="evidence" value="ECO:0007669"/>
    <property type="project" value="TreeGrafter"/>
</dbReference>
<comment type="subcellular location">
    <subcellularLocation>
        <location evidence="1">Nucleus</location>
    </subcellularLocation>
</comment>
<dbReference type="Pfam" id="PF03367">
    <property type="entry name" value="Zn_ribbon_ZPR1"/>
    <property type="match status" value="1"/>
</dbReference>
<protein>
    <submittedName>
        <fullName evidence="6">Serine/threonine protein phosphatase 2A regulatory subunit</fullName>
    </submittedName>
</protein>
<dbReference type="GO" id="GO:0000159">
    <property type="term" value="C:protein phosphatase type 2A complex"/>
    <property type="evidence" value="ECO:0007669"/>
    <property type="project" value="InterPro"/>
</dbReference>
<comment type="similarity">
    <text evidence="2">Belongs to the phosphatase 2A regulatory subunit B56 family.</text>
</comment>
<dbReference type="GO" id="GO:0008270">
    <property type="term" value="F:zinc ion binding"/>
    <property type="evidence" value="ECO:0007669"/>
    <property type="project" value="InterPro"/>
</dbReference>
<dbReference type="GO" id="GO:0007165">
    <property type="term" value="P:signal transduction"/>
    <property type="evidence" value="ECO:0007669"/>
    <property type="project" value="InterPro"/>
</dbReference>
<dbReference type="FunFam" id="2.60.120.1040:FF:000001">
    <property type="entry name" value="Zinc finger protein ZPR1"/>
    <property type="match status" value="1"/>
</dbReference>
<dbReference type="Gene3D" id="1.25.10.10">
    <property type="entry name" value="Leucine-rich Repeat Variant"/>
    <property type="match status" value="1"/>
</dbReference>
<dbReference type="Gene3D" id="2.20.25.420">
    <property type="entry name" value="ZPR1, zinc finger domain"/>
    <property type="match status" value="1"/>
</dbReference>
<accession>A0A4S2KAY9</accession>
<dbReference type="STRING" id="300112.A0A4S2KAY9"/>
<dbReference type="SUPFAM" id="SSF48371">
    <property type="entry name" value="ARM repeat"/>
    <property type="match status" value="1"/>
</dbReference>
<evidence type="ECO:0000259" key="5">
    <source>
        <dbReference type="SMART" id="SM00709"/>
    </source>
</evidence>
<keyword evidence="7" id="KW-1185">Reference proteome</keyword>
<dbReference type="InterPro" id="IPR056180">
    <property type="entry name" value="ZPR1_jr_dom"/>
</dbReference>
<dbReference type="PANTHER" id="PTHR10257">
    <property type="entry name" value="SERINE/THREONINE PROTEIN PHOSPHATASE 2A PP2A REGULATORY SUBUNIT B"/>
    <property type="match status" value="1"/>
</dbReference>
<evidence type="ECO:0000313" key="6">
    <source>
        <dbReference type="EMBL" id="TGZ46200.1"/>
    </source>
</evidence>
<dbReference type="EMBL" id="QBLH01002927">
    <property type="protein sequence ID" value="TGZ46200.1"/>
    <property type="molecule type" value="Genomic_DNA"/>
</dbReference>
<dbReference type="Gene3D" id="2.60.120.1040">
    <property type="entry name" value="ZPR1, A/B domain"/>
    <property type="match status" value="2"/>
</dbReference>
<dbReference type="InterPro" id="IPR011989">
    <property type="entry name" value="ARM-like"/>
</dbReference>
<feature type="compositionally biased region" description="Basic and acidic residues" evidence="4">
    <location>
        <begin position="346"/>
        <end position="371"/>
    </location>
</feature>
<dbReference type="Pfam" id="PF22794">
    <property type="entry name" value="jr-ZPR1"/>
    <property type="match status" value="2"/>
</dbReference>
<feature type="compositionally biased region" description="Polar residues" evidence="4">
    <location>
        <begin position="853"/>
        <end position="872"/>
    </location>
</feature>
<evidence type="ECO:0000313" key="7">
    <source>
        <dbReference type="Proteomes" id="UP000310200"/>
    </source>
</evidence>
<dbReference type="GO" id="GO:0005634">
    <property type="term" value="C:nucleus"/>
    <property type="evidence" value="ECO:0007669"/>
    <property type="project" value="UniProtKB-SubCell"/>
</dbReference>
<dbReference type="InterPro" id="IPR042452">
    <property type="entry name" value="ZPR1_Znf1/2"/>
</dbReference>
<dbReference type="FunFam" id="1.25.10.10:FF:000003">
    <property type="entry name" value="Serine/threonine-protein phosphatase 2A 56 kDa regulatory subunit"/>
    <property type="match status" value="1"/>
</dbReference>
<feature type="region of interest" description="Disordered" evidence="4">
    <location>
        <begin position="340"/>
        <end position="386"/>
    </location>
</feature>
<evidence type="ECO:0000256" key="3">
    <source>
        <dbReference type="ARBA" id="ARBA00023242"/>
    </source>
</evidence>
<organism evidence="6 7">
    <name type="scientific">Temnothorax longispinosus</name>
    <dbReference type="NCBI Taxonomy" id="300112"/>
    <lineage>
        <taxon>Eukaryota</taxon>
        <taxon>Metazoa</taxon>
        <taxon>Ecdysozoa</taxon>
        <taxon>Arthropoda</taxon>
        <taxon>Hexapoda</taxon>
        <taxon>Insecta</taxon>
        <taxon>Pterygota</taxon>
        <taxon>Neoptera</taxon>
        <taxon>Endopterygota</taxon>
        <taxon>Hymenoptera</taxon>
        <taxon>Apocrita</taxon>
        <taxon>Aculeata</taxon>
        <taxon>Formicoidea</taxon>
        <taxon>Formicidae</taxon>
        <taxon>Myrmicinae</taxon>
        <taxon>Temnothorax</taxon>
    </lineage>
</organism>
<evidence type="ECO:0000256" key="4">
    <source>
        <dbReference type="SAM" id="MobiDB-lite"/>
    </source>
</evidence>
<dbReference type="NCBIfam" id="TIGR00310">
    <property type="entry name" value="ZPR1_znf"/>
    <property type="match status" value="1"/>
</dbReference>
<reference evidence="6 7" key="1">
    <citation type="journal article" date="2019" name="Philos. Trans. R. Soc. Lond., B, Biol. Sci.">
        <title>Ant behaviour and brain gene expression of defending hosts depend on the ecological success of the intruding social parasite.</title>
        <authorList>
            <person name="Kaur R."/>
            <person name="Stoldt M."/>
            <person name="Jongepier E."/>
            <person name="Feldmeyer B."/>
            <person name="Menzel F."/>
            <person name="Bornberg-Bauer E."/>
            <person name="Foitzik S."/>
        </authorList>
    </citation>
    <scope>NUCLEOTIDE SEQUENCE [LARGE SCALE GENOMIC DNA]</scope>
    <source>
        <tissue evidence="6">Whole body</tissue>
    </source>
</reference>
<evidence type="ECO:0000256" key="1">
    <source>
        <dbReference type="ARBA" id="ARBA00004123"/>
    </source>
</evidence>
<keyword evidence="3" id="KW-0539">Nucleus</keyword>